<reference evidence="1" key="1">
    <citation type="journal article" date="2023" name="IScience">
        <title>Live-bearing cockroach genome reveals convergent evolutionary mechanisms linked to viviparity in insects and beyond.</title>
        <authorList>
            <person name="Fouks B."/>
            <person name="Harrison M.C."/>
            <person name="Mikhailova A.A."/>
            <person name="Marchal E."/>
            <person name="English S."/>
            <person name="Carruthers M."/>
            <person name="Jennings E.C."/>
            <person name="Chiamaka E.L."/>
            <person name="Frigard R.A."/>
            <person name="Pippel M."/>
            <person name="Attardo G.M."/>
            <person name="Benoit J.B."/>
            <person name="Bornberg-Bauer E."/>
            <person name="Tobe S.S."/>
        </authorList>
    </citation>
    <scope>NUCLEOTIDE SEQUENCE</scope>
    <source>
        <strain evidence="1">Stay&amp;Tobe</strain>
    </source>
</reference>
<dbReference type="EMBL" id="JASPKZ010007802">
    <property type="protein sequence ID" value="KAJ9582387.1"/>
    <property type="molecule type" value="Genomic_DNA"/>
</dbReference>
<dbReference type="InterPro" id="IPR036397">
    <property type="entry name" value="RNaseH_sf"/>
</dbReference>
<name>A0AAD8EA78_DIPPU</name>
<sequence length="96" mass="11263">EESMNKIREVFEDRVISAGVWPPRSPDLTVCDFYLWGSLKDKVYKTNPHTLEELKNNIRNEIRNLTVPELQRVNLNVFTRYNACLTAGGQHFQHFL</sequence>
<gene>
    <name evidence="1" type="ORF">L9F63_003240</name>
</gene>
<evidence type="ECO:0000313" key="1">
    <source>
        <dbReference type="EMBL" id="KAJ9582387.1"/>
    </source>
</evidence>
<organism evidence="1 2">
    <name type="scientific">Diploptera punctata</name>
    <name type="common">Pacific beetle cockroach</name>
    <dbReference type="NCBI Taxonomy" id="6984"/>
    <lineage>
        <taxon>Eukaryota</taxon>
        <taxon>Metazoa</taxon>
        <taxon>Ecdysozoa</taxon>
        <taxon>Arthropoda</taxon>
        <taxon>Hexapoda</taxon>
        <taxon>Insecta</taxon>
        <taxon>Pterygota</taxon>
        <taxon>Neoptera</taxon>
        <taxon>Polyneoptera</taxon>
        <taxon>Dictyoptera</taxon>
        <taxon>Blattodea</taxon>
        <taxon>Blaberoidea</taxon>
        <taxon>Blaberidae</taxon>
        <taxon>Diplopterinae</taxon>
        <taxon>Diploptera</taxon>
    </lineage>
</organism>
<dbReference type="PANTHER" id="PTHR47326">
    <property type="entry name" value="TRANSPOSABLE ELEMENT TC3 TRANSPOSASE-LIKE PROTEIN"/>
    <property type="match status" value="1"/>
</dbReference>
<accession>A0AAD8EA78</accession>
<dbReference type="Gene3D" id="3.30.420.10">
    <property type="entry name" value="Ribonuclease H-like superfamily/Ribonuclease H"/>
    <property type="match status" value="1"/>
</dbReference>
<evidence type="ECO:0000313" key="2">
    <source>
        <dbReference type="Proteomes" id="UP001233999"/>
    </source>
</evidence>
<comment type="caution">
    <text evidence="1">The sequence shown here is derived from an EMBL/GenBank/DDBJ whole genome shotgun (WGS) entry which is preliminary data.</text>
</comment>
<keyword evidence="2" id="KW-1185">Reference proteome</keyword>
<dbReference type="GO" id="GO:0003676">
    <property type="term" value="F:nucleic acid binding"/>
    <property type="evidence" value="ECO:0007669"/>
    <property type="project" value="InterPro"/>
</dbReference>
<feature type="non-terminal residue" evidence="1">
    <location>
        <position position="1"/>
    </location>
</feature>
<proteinExistence type="predicted"/>
<dbReference type="Proteomes" id="UP001233999">
    <property type="component" value="Unassembled WGS sequence"/>
</dbReference>
<dbReference type="AlphaFoldDB" id="A0AAD8EA78"/>
<protein>
    <submittedName>
        <fullName evidence="1">Uncharacterized protein</fullName>
    </submittedName>
</protein>
<dbReference type="PANTHER" id="PTHR47326:SF1">
    <property type="entry name" value="HTH PSQ-TYPE DOMAIN-CONTAINING PROTEIN"/>
    <property type="match status" value="1"/>
</dbReference>
<reference evidence="1" key="2">
    <citation type="submission" date="2023-05" db="EMBL/GenBank/DDBJ databases">
        <authorList>
            <person name="Fouks B."/>
        </authorList>
    </citation>
    <scope>NUCLEOTIDE SEQUENCE</scope>
    <source>
        <strain evidence="1">Stay&amp;Tobe</strain>
        <tissue evidence="1">Testes</tissue>
    </source>
</reference>